<protein>
    <submittedName>
        <fullName evidence="4">E4</fullName>
    </submittedName>
</protein>
<gene>
    <name evidence="4" type="primary">E4</name>
</gene>
<evidence type="ECO:0000256" key="2">
    <source>
        <dbReference type="ARBA" id="ARBA00022518"/>
    </source>
</evidence>
<feature type="compositionally biased region" description="Polar residues" evidence="3">
    <location>
        <begin position="56"/>
        <end position="65"/>
    </location>
</feature>
<dbReference type="Proteomes" id="UP000099931">
    <property type="component" value="Segment"/>
</dbReference>
<organism evidence="4 5">
    <name type="scientific">Macaca fascicularis papillomavirus 7</name>
    <dbReference type="NCBI Taxonomy" id="471185"/>
    <lineage>
        <taxon>Viruses</taxon>
        <taxon>Monodnaviria</taxon>
        <taxon>Shotokuvirae</taxon>
        <taxon>Cossaviricota</taxon>
        <taxon>Papovaviricetes</taxon>
        <taxon>Zurhausenvirales</taxon>
        <taxon>Papillomaviridae</taxon>
        <taxon>Firstpapillomavirinae</taxon>
        <taxon>Alphapapillomavirus</taxon>
        <taxon>Rhesus papillomavirus type 1</taxon>
    </lineage>
</organism>
<feature type="non-terminal residue" evidence="4">
    <location>
        <position position="1"/>
    </location>
</feature>
<evidence type="ECO:0000313" key="5">
    <source>
        <dbReference type="Proteomes" id="UP000099931"/>
    </source>
</evidence>
<evidence type="ECO:0000256" key="3">
    <source>
        <dbReference type="SAM" id="MobiDB-lite"/>
    </source>
</evidence>
<name>C3PU68_RHPV1</name>
<comment type="similarity">
    <text evidence="1">Belongs to the papillomaviridae E4 protein family.</text>
</comment>
<proteinExistence type="inferred from homology"/>
<accession>C3PU68</accession>
<dbReference type="EMBL" id="EF558838">
    <property type="protein sequence ID" value="ABX56064.1"/>
    <property type="molecule type" value="Genomic_DNA"/>
</dbReference>
<dbReference type="InterPro" id="IPR003861">
    <property type="entry name" value="Papilloma_E4"/>
</dbReference>
<evidence type="ECO:0000256" key="1">
    <source>
        <dbReference type="ARBA" id="ARBA00009551"/>
    </source>
</evidence>
<dbReference type="Pfam" id="PF02711">
    <property type="entry name" value="Pap_E4"/>
    <property type="match status" value="1"/>
</dbReference>
<evidence type="ECO:0000313" key="4">
    <source>
        <dbReference type="EMBL" id="ABX56064.1"/>
    </source>
</evidence>
<reference evidence="4 5" key="1">
    <citation type="journal article" date="2009" name="Virology">
        <title>Genomic diversity and interspecies host infection of alpha12 Macaca fascicularis papillomaviruses (MfPVs).</title>
        <authorList>
            <person name="Chen Z."/>
            <person name="van Doorslaer K."/>
            <person name="Desalle R."/>
            <person name="Wood C.E."/>
            <person name="Kaplan J.R."/>
            <person name="Wagner J.D."/>
            <person name="Burk R.D."/>
        </authorList>
    </citation>
    <scope>NUCLEOTIDE SEQUENCE [LARGE SCALE GENOMIC DNA]</scope>
    <source>
        <strain evidence="4">Mac18</strain>
    </source>
</reference>
<sequence>YIFPTLYLVLPSAPRYPLLRLLQDCNDPQRPHQRPHSCATQTGGSHRLPKSHEGKTQPTPTQCGPWTVTATPYSVELSLTQEGTTITVKLSLSCI</sequence>
<feature type="region of interest" description="Disordered" evidence="3">
    <location>
        <begin position="25"/>
        <end position="65"/>
    </location>
</feature>
<keyword evidence="2" id="KW-0244">Early protein</keyword>